<evidence type="ECO:0000313" key="5">
    <source>
        <dbReference type="RefSeq" id="XP_018435610.2"/>
    </source>
</evidence>
<dbReference type="Gene3D" id="3.40.50.2300">
    <property type="match status" value="1"/>
</dbReference>
<dbReference type="PANTHER" id="PTHR43228:SF12">
    <property type="entry name" value="TWO-COMPONENT RESPONSE REGULATOR 24"/>
    <property type="match status" value="1"/>
</dbReference>
<evidence type="ECO:0000256" key="2">
    <source>
        <dbReference type="SAM" id="SignalP"/>
    </source>
</evidence>
<dbReference type="KEGG" id="rsz:108807877"/>
<dbReference type="OrthoDB" id="21225at2759"/>
<protein>
    <submittedName>
        <fullName evidence="5">Two-component response regulator 24-like</fullName>
    </submittedName>
</protein>
<keyword evidence="1" id="KW-0597">Phosphoprotein</keyword>
<dbReference type="PROSITE" id="PS50110">
    <property type="entry name" value="RESPONSE_REGULATORY"/>
    <property type="match status" value="1"/>
</dbReference>
<dbReference type="SUPFAM" id="SSF52172">
    <property type="entry name" value="CheY-like"/>
    <property type="match status" value="1"/>
</dbReference>
<feature type="signal peptide" evidence="2">
    <location>
        <begin position="1"/>
        <end position="21"/>
    </location>
</feature>
<keyword evidence="2" id="KW-0732">Signal</keyword>
<sequence length="171" mass="19396">MILFLCYITTGLLLLIRDCNEFLSFCHKHIFLEVFFAMAGEVPNLAESKLTALVVDDNFVNQSIHHKLLDRLGIKNDVVCNGQEAVDVHCSGRNYDLILMDMDMPIMNGIQATKRLREMGIESKIAGVTTRAEEEEVKEFMEAGLNDFQEKPLTISKLVSILHNLDFYVQA</sequence>
<evidence type="ECO:0000259" key="3">
    <source>
        <dbReference type="PROSITE" id="PS50110"/>
    </source>
</evidence>
<accession>A0A6J0JIZ0</accession>
<evidence type="ECO:0000313" key="4">
    <source>
        <dbReference type="Proteomes" id="UP000504610"/>
    </source>
</evidence>
<dbReference type="RefSeq" id="XP_018435610.2">
    <property type="nucleotide sequence ID" value="XM_018580108.2"/>
</dbReference>
<proteinExistence type="predicted"/>
<dbReference type="GO" id="GO:0000160">
    <property type="term" value="P:phosphorelay signal transduction system"/>
    <property type="evidence" value="ECO:0007669"/>
    <property type="project" value="InterPro"/>
</dbReference>
<dbReference type="Proteomes" id="UP000504610">
    <property type="component" value="Unplaced"/>
</dbReference>
<dbReference type="GeneID" id="108807877"/>
<organism evidence="4 5">
    <name type="scientific">Raphanus sativus</name>
    <name type="common">Radish</name>
    <name type="synonym">Raphanus raphanistrum var. sativus</name>
    <dbReference type="NCBI Taxonomy" id="3726"/>
    <lineage>
        <taxon>Eukaryota</taxon>
        <taxon>Viridiplantae</taxon>
        <taxon>Streptophyta</taxon>
        <taxon>Embryophyta</taxon>
        <taxon>Tracheophyta</taxon>
        <taxon>Spermatophyta</taxon>
        <taxon>Magnoliopsida</taxon>
        <taxon>eudicotyledons</taxon>
        <taxon>Gunneridae</taxon>
        <taxon>Pentapetalae</taxon>
        <taxon>rosids</taxon>
        <taxon>malvids</taxon>
        <taxon>Brassicales</taxon>
        <taxon>Brassicaceae</taxon>
        <taxon>Brassiceae</taxon>
        <taxon>Raphanus</taxon>
    </lineage>
</organism>
<evidence type="ECO:0000256" key="1">
    <source>
        <dbReference type="PROSITE-ProRule" id="PRU00169"/>
    </source>
</evidence>
<feature type="modified residue" description="4-aspartylphosphate" evidence="1">
    <location>
        <position position="101"/>
    </location>
</feature>
<name>A0A6J0JIZ0_RAPSA</name>
<dbReference type="SMART" id="SM00448">
    <property type="entry name" value="REC"/>
    <property type="match status" value="1"/>
</dbReference>
<keyword evidence="4" id="KW-1185">Reference proteome</keyword>
<dbReference type="InterPro" id="IPR052048">
    <property type="entry name" value="ST_Response_Regulator"/>
</dbReference>
<dbReference type="InterPro" id="IPR001789">
    <property type="entry name" value="Sig_transdc_resp-reg_receiver"/>
</dbReference>
<dbReference type="Pfam" id="PF00072">
    <property type="entry name" value="Response_reg"/>
    <property type="match status" value="1"/>
</dbReference>
<reference evidence="5" key="1">
    <citation type="submission" date="2025-08" db="UniProtKB">
        <authorList>
            <consortium name="RefSeq"/>
        </authorList>
    </citation>
    <scope>IDENTIFICATION</scope>
    <source>
        <tissue evidence="5">Leaf</tissue>
    </source>
</reference>
<gene>
    <name evidence="5" type="primary">LOC108807877</name>
</gene>
<feature type="domain" description="Response regulatory" evidence="3">
    <location>
        <begin position="51"/>
        <end position="166"/>
    </location>
</feature>
<dbReference type="CDD" id="cd17546">
    <property type="entry name" value="REC_hyHK_CKI1_RcsC-like"/>
    <property type="match status" value="1"/>
</dbReference>
<dbReference type="PANTHER" id="PTHR43228">
    <property type="entry name" value="TWO-COMPONENT RESPONSE REGULATOR"/>
    <property type="match status" value="1"/>
</dbReference>
<dbReference type="AlphaFoldDB" id="A0A6J0JIZ0"/>
<dbReference type="InterPro" id="IPR011006">
    <property type="entry name" value="CheY-like_superfamily"/>
</dbReference>
<feature type="chain" id="PRO_5040755137" evidence="2">
    <location>
        <begin position="22"/>
        <end position="171"/>
    </location>
</feature>